<dbReference type="GO" id="GO:0000981">
    <property type="term" value="F:DNA-binding transcription factor activity, RNA polymerase II-specific"/>
    <property type="evidence" value="ECO:0007669"/>
    <property type="project" value="TreeGrafter"/>
</dbReference>
<feature type="compositionally biased region" description="Basic and acidic residues" evidence="10">
    <location>
        <begin position="718"/>
        <end position="736"/>
    </location>
</feature>
<feature type="compositionally biased region" description="Polar residues" evidence="10">
    <location>
        <begin position="706"/>
        <end position="717"/>
    </location>
</feature>
<feature type="compositionally biased region" description="Polar residues" evidence="10">
    <location>
        <begin position="455"/>
        <end position="465"/>
    </location>
</feature>
<evidence type="ECO:0000313" key="13">
    <source>
        <dbReference type="EMBL" id="MBC1173553.1"/>
    </source>
</evidence>
<feature type="compositionally biased region" description="Polar residues" evidence="10">
    <location>
        <begin position="414"/>
        <end position="425"/>
    </location>
</feature>
<dbReference type="SMART" id="SM00086">
    <property type="entry name" value="PAC"/>
    <property type="match status" value="1"/>
</dbReference>
<evidence type="ECO:0000256" key="9">
    <source>
        <dbReference type="ARBA" id="ARBA00023278"/>
    </source>
</evidence>
<accession>A0A7G3AQ27</accession>
<feature type="region of interest" description="Disordered" evidence="10">
    <location>
        <begin position="699"/>
        <end position="755"/>
    </location>
</feature>
<dbReference type="AlphaFoldDB" id="A0A7G3AQ27"/>
<evidence type="ECO:0000256" key="3">
    <source>
        <dbReference type="ARBA" id="ARBA00022843"/>
    </source>
</evidence>
<dbReference type="InterPro" id="IPR000014">
    <property type="entry name" value="PAS"/>
</dbReference>
<evidence type="ECO:0000256" key="8">
    <source>
        <dbReference type="ARBA" id="ARBA00023242"/>
    </source>
</evidence>
<evidence type="ECO:0000259" key="12">
    <source>
        <dbReference type="PROSITE" id="PS50112"/>
    </source>
</evidence>
<keyword evidence="8" id="KW-0539">Nucleus</keyword>
<keyword evidence="11" id="KW-0732">Signal</keyword>
<dbReference type="FunFam" id="3.30.450.20:FF:000015">
    <property type="entry name" value="Hypoxia-inducible factor 1-alpha isoform 1"/>
    <property type="match status" value="1"/>
</dbReference>
<dbReference type="GO" id="GO:0000977">
    <property type="term" value="F:RNA polymerase II transcription regulatory region sequence-specific DNA binding"/>
    <property type="evidence" value="ECO:0007669"/>
    <property type="project" value="TreeGrafter"/>
</dbReference>
<keyword evidence="2" id="KW-0677">Repeat</keyword>
<dbReference type="GO" id="GO:0010557">
    <property type="term" value="P:positive regulation of macromolecule biosynthetic process"/>
    <property type="evidence" value="ECO:0007669"/>
    <property type="project" value="UniProtKB-ARBA"/>
</dbReference>
<evidence type="ECO:0000256" key="7">
    <source>
        <dbReference type="ARBA" id="ARBA00023163"/>
    </source>
</evidence>
<dbReference type="InterPro" id="IPR013655">
    <property type="entry name" value="PAS_fold_3"/>
</dbReference>
<keyword evidence="4" id="KW-0805">Transcription regulation</keyword>
<dbReference type="NCBIfam" id="TIGR00229">
    <property type="entry name" value="sensory_box"/>
    <property type="match status" value="1"/>
</dbReference>
<protein>
    <submittedName>
        <fullName evidence="13">Putative hypoxia-inducible factor 1/neuronal pas domain protein npas1</fullName>
    </submittedName>
</protein>
<dbReference type="GO" id="GO:0005634">
    <property type="term" value="C:nucleus"/>
    <property type="evidence" value="ECO:0007669"/>
    <property type="project" value="UniProtKB-SubCell"/>
</dbReference>
<dbReference type="Gene3D" id="3.30.450.20">
    <property type="entry name" value="PAS domain"/>
    <property type="match status" value="2"/>
</dbReference>
<dbReference type="Pfam" id="PF08447">
    <property type="entry name" value="PAS_3"/>
    <property type="match status" value="1"/>
</dbReference>
<feature type="compositionally biased region" description="Polar residues" evidence="10">
    <location>
        <begin position="670"/>
        <end position="684"/>
    </location>
</feature>
<feature type="region of interest" description="Disordered" evidence="10">
    <location>
        <begin position="659"/>
        <end position="684"/>
    </location>
</feature>
<keyword evidence="9" id="KW-0379">Hydroxylation</keyword>
<dbReference type="EMBL" id="GITU01004850">
    <property type="protein sequence ID" value="MBC1173553.1"/>
    <property type="molecule type" value="Transcribed_RNA"/>
</dbReference>
<dbReference type="FunFam" id="3.30.450.20:FF:000101">
    <property type="entry name" value="Similar, isoform B"/>
    <property type="match status" value="1"/>
</dbReference>
<dbReference type="InterPro" id="IPR001610">
    <property type="entry name" value="PAC"/>
</dbReference>
<name>A0A7G3AQ27_LUTLO</name>
<dbReference type="InterPro" id="IPR013767">
    <property type="entry name" value="PAS_fold"/>
</dbReference>
<dbReference type="VEuPathDB" id="VectorBase:LLONM1_010809"/>
<keyword evidence="6" id="KW-0010">Activator</keyword>
<dbReference type="PROSITE" id="PS50112">
    <property type="entry name" value="PAS"/>
    <property type="match status" value="2"/>
</dbReference>
<feature type="region of interest" description="Disordered" evidence="10">
    <location>
        <begin position="414"/>
        <end position="465"/>
    </location>
</feature>
<evidence type="ECO:0000256" key="1">
    <source>
        <dbReference type="ARBA" id="ARBA00004123"/>
    </source>
</evidence>
<dbReference type="SUPFAM" id="SSF55785">
    <property type="entry name" value="PYP-like sensor domain (PAS domain)"/>
    <property type="match status" value="2"/>
</dbReference>
<evidence type="ECO:0000256" key="11">
    <source>
        <dbReference type="SAM" id="SignalP"/>
    </source>
</evidence>
<evidence type="ECO:0000256" key="6">
    <source>
        <dbReference type="ARBA" id="ARBA00023159"/>
    </source>
</evidence>
<keyword evidence="7" id="KW-0804">Transcription</keyword>
<dbReference type="SMART" id="SM00091">
    <property type="entry name" value="PAS"/>
    <property type="match status" value="2"/>
</dbReference>
<dbReference type="InterPro" id="IPR035965">
    <property type="entry name" value="PAS-like_dom_sf"/>
</dbReference>
<dbReference type="Pfam" id="PF00989">
    <property type="entry name" value="PAS"/>
    <property type="match status" value="1"/>
</dbReference>
<sequence length="918" mass="101247">MILGALDGFLLALSTEGDITYVSQNIADILGLQQNDLLGQPIWDYSHQCDHEELREVLNVKKNIADDGNGSTVPRSIFIRFKCTLTGRGRSVNIKSASYKVIHFSGHIATNGSCDGKREFIGIGRPMPHPSNIEIPLGSRTFLTKHSLDLKFSYVDEKMQSLLGYQSQQLLGKSLFELHHGADSDNLMGMFKSLLSKGQIETCGYRFLARTGGYAWVVTQATIVYDKQKPQSVVCVNYVISGVEHENEVFSCAQLEAKQSADQEVRCCEGVKKLDVRQEKSTEKIVPQLRKEVHTYRAPKPKEVKEEQKRTYSVTKDLFIPLSAISPRPESATQKIFVPRTEDMNKGYLMFSEEEPGLTMLKEEPDDLTHLAPTAGDACIPLEESTPFFTSCDVFDDLIDDYCSFLPDDINSPLDSQCSGQNKPNTDPFINYRDESSETSGSPHLLSPGGVSKSPEASSLPSLCSPNGSLQDDELAFMTMSMDDDIDLSMRAPYISMSEADDLPLLISEDLMWGAFPEGLSLHKDIKGMAKEAANATNYQTPQINHMQQQQKMRCCDNQTLSQDRQIIGSCPNARGSEHTDRGGGGDGCTIATDIINSCPDVFSKNNSDLQSWPLNEFLSYTTATNTISPKSINSVGNARGIQQQQQEQFKIKLERNMSSTHKRPLANALSPSEFSTAKRQKNESIATTPQLLQQLMAPTAVQPPRSRQQKSTSSLRTNEEGQCRTRDSSGEESRESSSSWKSSSSGQQSSPQSSNSVLMNLLVSGCDPSLSARCQMEVDVEMDSGVSTGCAMVSPNPMRHVMTNVSNPMIGGGFGAAKCPNERPVYMDEDVMSIESLMTPADMEMWRSLQATVQEKKNNAVRKNSFSTLIDSDNVAIPSLLLELSDQDYELNAPISEFMLQGADLIKALDDPNSQMT</sequence>
<evidence type="ECO:0000256" key="2">
    <source>
        <dbReference type="ARBA" id="ARBA00022737"/>
    </source>
</evidence>
<dbReference type="CDD" id="cd00130">
    <property type="entry name" value="PAS"/>
    <property type="match status" value="2"/>
</dbReference>
<dbReference type="PANTHER" id="PTHR23043:SF17">
    <property type="entry name" value="PROTEIN SIMILAR"/>
    <property type="match status" value="1"/>
</dbReference>
<comment type="subcellular location">
    <subcellularLocation>
        <location evidence="1">Nucleus</location>
    </subcellularLocation>
</comment>
<proteinExistence type="predicted"/>
<feature type="chain" id="PRO_5028813546" evidence="11">
    <location>
        <begin position="18"/>
        <end position="918"/>
    </location>
</feature>
<organism evidence="13">
    <name type="scientific">Lutzomyia longipalpis</name>
    <name type="common">Sand fly</name>
    <dbReference type="NCBI Taxonomy" id="7200"/>
    <lineage>
        <taxon>Eukaryota</taxon>
        <taxon>Metazoa</taxon>
        <taxon>Ecdysozoa</taxon>
        <taxon>Arthropoda</taxon>
        <taxon>Hexapoda</taxon>
        <taxon>Insecta</taxon>
        <taxon>Pterygota</taxon>
        <taxon>Neoptera</taxon>
        <taxon>Endopterygota</taxon>
        <taxon>Diptera</taxon>
        <taxon>Nematocera</taxon>
        <taxon>Psychodoidea</taxon>
        <taxon>Psychodidae</taxon>
        <taxon>Lutzomyia</taxon>
        <taxon>Lutzomyia</taxon>
    </lineage>
</organism>
<feature type="signal peptide" evidence="11">
    <location>
        <begin position="1"/>
        <end position="17"/>
    </location>
</feature>
<evidence type="ECO:0000256" key="4">
    <source>
        <dbReference type="ARBA" id="ARBA00023015"/>
    </source>
</evidence>
<feature type="domain" description="PAS" evidence="12">
    <location>
        <begin position="151"/>
        <end position="198"/>
    </location>
</feature>
<keyword evidence="3" id="KW-0832">Ubl conjugation</keyword>
<evidence type="ECO:0000256" key="10">
    <source>
        <dbReference type="SAM" id="MobiDB-lite"/>
    </source>
</evidence>
<evidence type="ECO:0000256" key="5">
    <source>
        <dbReference type="ARBA" id="ARBA00023125"/>
    </source>
</evidence>
<keyword evidence="5" id="KW-0238">DNA-binding</keyword>
<reference evidence="13" key="1">
    <citation type="journal article" date="2020" name="BMC">
        <title>Leishmania infection induces a limited differential gene expression in the sand fly midgut.</title>
        <authorList>
            <person name="Coutinho-Abreu I.V."/>
            <person name="Serafim T.D."/>
            <person name="Meneses C."/>
            <person name="Kamhawi S."/>
            <person name="Oliveira F."/>
            <person name="Valenzuela J.G."/>
        </authorList>
    </citation>
    <scope>NUCLEOTIDE SEQUENCE</scope>
    <source>
        <strain evidence="13">Jacobina</strain>
        <tissue evidence="13">Midgut</tissue>
    </source>
</reference>
<feature type="domain" description="PAS" evidence="12">
    <location>
        <begin position="1"/>
        <end position="67"/>
    </location>
</feature>
<dbReference type="PANTHER" id="PTHR23043">
    <property type="entry name" value="HYPOXIA-INDUCIBLE FACTOR 1 ALPHA"/>
    <property type="match status" value="1"/>
</dbReference>
<feature type="compositionally biased region" description="Low complexity" evidence="10">
    <location>
        <begin position="737"/>
        <end position="755"/>
    </location>
</feature>
<dbReference type="GO" id="GO:0071456">
    <property type="term" value="P:cellular response to hypoxia"/>
    <property type="evidence" value="ECO:0007669"/>
    <property type="project" value="TreeGrafter"/>
</dbReference>